<dbReference type="Gene3D" id="3.30.1360.120">
    <property type="entry name" value="Probable tRNA modification gtpase trme, domain 1"/>
    <property type="match status" value="1"/>
</dbReference>
<dbReference type="NCBIfam" id="TIGR00528">
    <property type="entry name" value="gcvT"/>
    <property type="match status" value="1"/>
</dbReference>
<evidence type="ECO:0000313" key="11">
    <source>
        <dbReference type="Proteomes" id="UP000638836"/>
    </source>
</evidence>
<name>A0ABR7TA06_9LACT</name>
<comment type="subunit">
    <text evidence="7">The glycine cleavage system is composed of four proteins: P, T, L and H.</text>
</comment>
<dbReference type="NCBIfam" id="NF001567">
    <property type="entry name" value="PRK00389.1"/>
    <property type="match status" value="1"/>
</dbReference>
<dbReference type="InterPro" id="IPR022903">
    <property type="entry name" value="GcvT_bac"/>
</dbReference>
<evidence type="ECO:0000256" key="1">
    <source>
        <dbReference type="ARBA" id="ARBA00008609"/>
    </source>
</evidence>
<evidence type="ECO:0000256" key="2">
    <source>
        <dbReference type="ARBA" id="ARBA00012616"/>
    </source>
</evidence>
<evidence type="ECO:0000259" key="9">
    <source>
        <dbReference type="Pfam" id="PF08669"/>
    </source>
</evidence>
<comment type="function">
    <text evidence="7">The glycine cleavage system catalyzes the degradation of glycine.</text>
</comment>
<keyword evidence="4 7" id="KW-0808">Transferase</keyword>
<dbReference type="PANTHER" id="PTHR43757:SF2">
    <property type="entry name" value="AMINOMETHYLTRANSFERASE, MITOCHONDRIAL"/>
    <property type="match status" value="1"/>
</dbReference>
<dbReference type="InterPro" id="IPR006223">
    <property type="entry name" value="GcvT"/>
</dbReference>
<dbReference type="EC" id="2.1.2.10" evidence="2 7"/>
<comment type="catalytic activity">
    <reaction evidence="6 7">
        <text>N(6)-[(R)-S(8)-aminomethyldihydrolipoyl]-L-lysyl-[protein] + (6S)-5,6,7,8-tetrahydrofolate = N(6)-[(R)-dihydrolipoyl]-L-lysyl-[protein] + (6R)-5,10-methylene-5,6,7,8-tetrahydrofolate + NH4(+)</text>
        <dbReference type="Rhea" id="RHEA:16945"/>
        <dbReference type="Rhea" id="RHEA-COMP:10475"/>
        <dbReference type="Rhea" id="RHEA-COMP:10492"/>
        <dbReference type="ChEBI" id="CHEBI:15636"/>
        <dbReference type="ChEBI" id="CHEBI:28938"/>
        <dbReference type="ChEBI" id="CHEBI:57453"/>
        <dbReference type="ChEBI" id="CHEBI:83100"/>
        <dbReference type="ChEBI" id="CHEBI:83143"/>
        <dbReference type="EC" id="2.1.2.10"/>
    </reaction>
</comment>
<dbReference type="InterPro" id="IPR013977">
    <property type="entry name" value="GcvT_C"/>
</dbReference>
<dbReference type="PIRSF" id="PIRSF006487">
    <property type="entry name" value="GcvT"/>
    <property type="match status" value="1"/>
</dbReference>
<comment type="similarity">
    <text evidence="1 7">Belongs to the GcvT family.</text>
</comment>
<dbReference type="GO" id="GO:0004047">
    <property type="term" value="F:aminomethyltransferase activity"/>
    <property type="evidence" value="ECO:0007669"/>
    <property type="project" value="UniProtKB-EC"/>
</dbReference>
<gene>
    <name evidence="7 10" type="primary">gcvT</name>
    <name evidence="10" type="ORF">GLO26_00405</name>
</gene>
<dbReference type="InterPro" id="IPR027266">
    <property type="entry name" value="TrmE/GcvT-like"/>
</dbReference>
<proteinExistence type="inferred from homology"/>
<dbReference type="PANTHER" id="PTHR43757">
    <property type="entry name" value="AMINOMETHYLTRANSFERASE"/>
    <property type="match status" value="1"/>
</dbReference>
<evidence type="ECO:0000256" key="3">
    <source>
        <dbReference type="ARBA" id="ARBA00022576"/>
    </source>
</evidence>
<dbReference type="Pfam" id="PF01571">
    <property type="entry name" value="GCV_T"/>
    <property type="match status" value="1"/>
</dbReference>
<dbReference type="Pfam" id="PF08669">
    <property type="entry name" value="GCV_T_C"/>
    <property type="match status" value="1"/>
</dbReference>
<evidence type="ECO:0000256" key="7">
    <source>
        <dbReference type="HAMAP-Rule" id="MF_00259"/>
    </source>
</evidence>
<reference evidence="10 11" key="1">
    <citation type="journal article" date="2020" name="Microorganisms">
        <title>New Insight into Antimicrobial Compounds from Food and Marine-Sourced Carnobacterium Species through Phenotype and Genome Analyses.</title>
        <authorList>
            <person name="Begrem S."/>
            <person name="Ivaniuk F."/>
            <person name="Gigout-Chevalier F."/>
            <person name="Kolypczuk L."/>
            <person name="Bonnetot S."/>
            <person name="Leroi F."/>
            <person name="Grovel O."/>
            <person name="Delbarre-Ladrat C."/>
            <person name="Passerini D."/>
        </authorList>
    </citation>
    <scope>NUCLEOTIDE SEQUENCE [LARGE SCALE GENOMIC DNA]</scope>
    <source>
        <strain evidence="10 11">MIP2551</strain>
    </source>
</reference>
<dbReference type="InterPro" id="IPR029043">
    <property type="entry name" value="GcvT/YgfZ_C"/>
</dbReference>
<dbReference type="InterPro" id="IPR028896">
    <property type="entry name" value="GcvT/YgfZ/DmdA"/>
</dbReference>
<dbReference type="HAMAP" id="MF_00259">
    <property type="entry name" value="GcvT"/>
    <property type="match status" value="1"/>
</dbReference>
<evidence type="ECO:0000313" key="10">
    <source>
        <dbReference type="EMBL" id="MBC9824289.1"/>
    </source>
</evidence>
<dbReference type="Gene3D" id="2.40.30.110">
    <property type="entry name" value="Aminomethyltransferase beta-barrel domains"/>
    <property type="match status" value="1"/>
</dbReference>
<keyword evidence="11" id="KW-1185">Reference proteome</keyword>
<feature type="domain" description="Aminomethyltransferase C-terminal" evidence="9">
    <location>
        <begin position="292"/>
        <end position="371"/>
    </location>
</feature>
<evidence type="ECO:0000256" key="4">
    <source>
        <dbReference type="ARBA" id="ARBA00022679"/>
    </source>
</evidence>
<protein>
    <recommendedName>
        <fullName evidence="2 7">Aminomethyltransferase</fullName>
        <ecNumber evidence="2 7">2.1.2.10</ecNumber>
    </recommendedName>
    <alternativeName>
        <fullName evidence="5 7">Glycine cleavage system T protein</fullName>
    </alternativeName>
</protein>
<dbReference type="SUPFAM" id="SSF103025">
    <property type="entry name" value="Folate-binding domain"/>
    <property type="match status" value="1"/>
</dbReference>
<dbReference type="Gene3D" id="4.10.1250.10">
    <property type="entry name" value="Aminomethyltransferase fragment"/>
    <property type="match status" value="1"/>
</dbReference>
<organism evidence="10 11">
    <name type="scientific">Carnobacterium inhibens</name>
    <dbReference type="NCBI Taxonomy" id="147709"/>
    <lineage>
        <taxon>Bacteria</taxon>
        <taxon>Bacillati</taxon>
        <taxon>Bacillota</taxon>
        <taxon>Bacilli</taxon>
        <taxon>Lactobacillales</taxon>
        <taxon>Carnobacteriaceae</taxon>
        <taxon>Carnobacterium</taxon>
    </lineage>
</organism>
<dbReference type="SUPFAM" id="SSF101790">
    <property type="entry name" value="Aminomethyltransferase beta-barrel domain"/>
    <property type="match status" value="1"/>
</dbReference>
<dbReference type="Gene3D" id="3.30.70.1400">
    <property type="entry name" value="Aminomethyltransferase beta-barrel domains"/>
    <property type="match status" value="1"/>
</dbReference>
<sequence length="374" mass="41439">MRDAKLDNELKQTPLFGYYKKNTVKLMDFGGWALPIQFSSIAEEHKGVRMNAGLFDVSHMGEIVVSGKNAGKFLDYVLTNDISKVTIGQAQYNAMVYEHGGTIDDLIIFKLKDQEYLVTPNASNSDKVFQWMNEHKMEDVVLENKSNDIGLLALQGPYAEQILQKLTDDNLSKLKSFHFSQQITLKGFSSVLISRTGYTGEDGFELYVKAKETEKLWNTLLEKGKEEKLQPCGLGARDTLRLEASLSLYGNELSDEITPLQGGIGFAVKTKKEAEFIGKTALENQLKDGVDKKIKGIQLIGKGIPRHGYSVFDEAGSKIGVVTSGTKSPTLGNSIALALLSSKETEIGKTVKIEIRNKLVEAEIVALPFYKKKK</sequence>
<evidence type="ECO:0000256" key="5">
    <source>
        <dbReference type="ARBA" id="ARBA00031395"/>
    </source>
</evidence>
<evidence type="ECO:0000256" key="6">
    <source>
        <dbReference type="ARBA" id="ARBA00047665"/>
    </source>
</evidence>
<accession>A0ABR7TA06</accession>
<dbReference type="Proteomes" id="UP000638836">
    <property type="component" value="Unassembled WGS sequence"/>
</dbReference>
<feature type="domain" description="GCVT N-terminal" evidence="8">
    <location>
        <begin position="19"/>
        <end position="272"/>
    </location>
</feature>
<comment type="caution">
    <text evidence="10">The sequence shown here is derived from an EMBL/GenBank/DDBJ whole genome shotgun (WGS) entry which is preliminary data.</text>
</comment>
<keyword evidence="3 7" id="KW-0032">Aminotransferase</keyword>
<dbReference type="EMBL" id="WNJQ01000001">
    <property type="protein sequence ID" value="MBC9824289.1"/>
    <property type="molecule type" value="Genomic_DNA"/>
</dbReference>
<dbReference type="InterPro" id="IPR006222">
    <property type="entry name" value="GCVT_N"/>
</dbReference>
<evidence type="ECO:0000259" key="8">
    <source>
        <dbReference type="Pfam" id="PF01571"/>
    </source>
</evidence>